<evidence type="ECO:0000256" key="1">
    <source>
        <dbReference type="SAM" id="Phobius"/>
    </source>
</evidence>
<accession>A0ABY7GCC4</accession>
<organism evidence="2 3">
    <name type="scientific">Methylomonas rapida</name>
    <dbReference type="NCBI Taxonomy" id="2963939"/>
    <lineage>
        <taxon>Bacteria</taxon>
        <taxon>Pseudomonadati</taxon>
        <taxon>Pseudomonadota</taxon>
        <taxon>Gammaproteobacteria</taxon>
        <taxon>Methylococcales</taxon>
        <taxon>Methylococcaceae</taxon>
        <taxon>Methylomonas</taxon>
    </lineage>
</organism>
<sequence length="45" mass="5226">MQFNVNNGVVKMLEIIANHKSLQVLIALFILLHELPDLIAAIRWW</sequence>
<keyword evidence="1" id="KW-0472">Membrane</keyword>
<feature type="transmembrane region" description="Helical" evidence="1">
    <location>
        <begin position="21"/>
        <end position="42"/>
    </location>
</feature>
<reference evidence="2" key="1">
    <citation type="submission" date="2022-11" db="EMBL/GenBank/DDBJ databases">
        <title>Methylomonas rapida sp. nov., Carotenoid-Producing Obligate Methanotrophs with High Growth Characteristics and Biotechnological Potential.</title>
        <authorList>
            <person name="Tikhonova E.N."/>
            <person name="Suleimanov R.Z."/>
            <person name="Miroshnikov K."/>
            <person name="Oshkin I.Y."/>
            <person name="Belova S.E."/>
            <person name="Danilova O.V."/>
            <person name="Ashikhmin A."/>
            <person name="Konopkin A."/>
            <person name="But S.Y."/>
            <person name="Khmelenina V.N."/>
            <person name="Kuznetsov N."/>
            <person name="Pimenov N.V."/>
            <person name="Dedysh S.N."/>
        </authorList>
    </citation>
    <scope>NUCLEOTIDE SEQUENCE</scope>
    <source>
        <strain evidence="2">MP1</strain>
    </source>
</reference>
<proteinExistence type="predicted"/>
<dbReference type="Proteomes" id="UP001162780">
    <property type="component" value="Chromosome"/>
</dbReference>
<dbReference type="EMBL" id="CP113517">
    <property type="protein sequence ID" value="WAR42935.1"/>
    <property type="molecule type" value="Genomic_DNA"/>
</dbReference>
<dbReference type="RefSeq" id="WP_255187918.1">
    <property type="nucleotide sequence ID" value="NZ_CP113517.1"/>
</dbReference>
<gene>
    <name evidence="2" type="ORF">NM686_011025</name>
</gene>
<evidence type="ECO:0000313" key="2">
    <source>
        <dbReference type="EMBL" id="WAR42935.1"/>
    </source>
</evidence>
<name>A0ABY7GCC4_9GAMM</name>
<protein>
    <submittedName>
        <fullName evidence="2">Uncharacterized protein</fullName>
    </submittedName>
</protein>
<keyword evidence="3" id="KW-1185">Reference proteome</keyword>
<evidence type="ECO:0000313" key="3">
    <source>
        <dbReference type="Proteomes" id="UP001162780"/>
    </source>
</evidence>
<keyword evidence="1" id="KW-1133">Transmembrane helix</keyword>
<keyword evidence="1" id="KW-0812">Transmembrane</keyword>